<gene>
    <name evidence="2" type="ORF">KSB_60360</name>
</gene>
<dbReference type="Proteomes" id="UP000654345">
    <property type="component" value="Unassembled WGS sequence"/>
</dbReference>
<name>A0ABQ3UXG7_9CHLR</name>
<proteinExistence type="predicted"/>
<protein>
    <recommendedName>
        <fullName evidence="1">DUF4268 domain-containing protein</fullName>
    </recommendedName>
</protein>
<comment type="caution">
    <text evidence="2">The sequence shown here is derived from an EMBL/GenBank/DDBJ whole genome shotgun (WGS) entry which is preliminary data.</text>
</comment>
<evidence type="ECO:0000313" key="3">
    <source>
        <dbReference type="Proteomes" id="UP000654345"/>
    </source>
</evidence>
<dbReference type="EMBL" id="BNJG01000002">
    <property type="protein sequence ID" value="GHO57561.1"/>
    <property type="molecule type" value="Genomic_DNA"/>
</dbReference>
<dbReference type="Pfam" id="PF14088">
    <property type="entry name" value="DUF4268"/>
    <property type="match status" value="1"/>
</dbReference>
<sequence length="132" mass="15414">MCPKFRGSFGWFNAASTAARQARFEYRLEYDTPNALVEFALLRSDGEQIYKSLVRRRKQINEAFGGSLLWLQEAQNAEHSWPYPALAWTIACPGLRDLDRRTWPLIQSRMIDAMVCLEQAVVPYLQRWLEED</sequence>
<reference evidence="2 3" key="1">
    <citation type="journal article" date="2021" name="Int. J. Syst. Evol. Microbiol.">
        <title>Reticulibacter mediterranei gen. nov., sp. nov., within the new family Reticulibacteraceae fam. nov., and Ktedonospora formicarum gen. nov., sp. nov., Ktedonobacter robiniae sp. nov., Dictyobacter formicarum sp. nov. and Dictyobacter arantiisoli sp. nov., belonging to the class Ktedonobacteria.</title>
        <authorList>
            <person name="Yabe S."/>
            <person name="Zheng Y."/>
            <person name="Wang C.M."/>
            <person name="Sakai Y."/>
            <person name="Abe K."/>
            <person name="Yokota A."/>
            <person name="Donadio S."/>
            <person name="Cavaletti L."/>
            <person name="Monciardini P."/>
        </authorList>
    </citation>
    <scope>NUCLEOTIDE SEQUENCE [LARGE SCALE GENOMIC DNA]</scope>
    <source>
        <strain evidence="2 3">SOSP1-30</strain>
    </source>
</reference>
<feature type="domain" description="DUF4268" evidence="1">
    <location>
        <begin position="21"/>
        <end position="124"/>
    </location>
</feature>
<evidence type="ECO:0000313" key="2">
    <source>
        <dbReference type="EMBL" id="GHO57561.1"/>
    </source>
</evidence>
<organism evidence="2 3">
    <name type="scientific">Ktedonobacter robiniae</name>
    <dbReference type="NCBI Taxonomy" id="2778365"/>
    <lineage>
        <taxon>Bacteria</taxon>
        <taxon>Bacillati</taxon>
        <taxon>Chloroflexota</taxon>
        <taxon>Ktedonobacteria</taxon>
        <taxon>Ktedonobacterales</taxon>
        <taxon>Ktedonobacteraceae</taxon>
        <taxon>Ktedonobacter</taxon>
    </lineage>
</organism>
<evidence type="ECO:0000259" key="1">
    <source>
        <dbReference type="Pfam" id="PF14088"/>
    </source>
</evidence>
<accession>A0ABQ3UXG7</accession>
<dbReference type="RefSeq" id="WP_201373935.1">
    <property type="nucleotide sequence ID" value="NZ_BNJG01000002.1"/>
</dbReference>
<keyword evidence="3" id="KW-1185">Reference proteome</keyword>
<dbReference type="InterPro" id="IPR025364">
    <property type="entry name" value="DUF4268"/>
</dbReference>